<name>A0A2N9GFU6_FAGSY</name>
<dbReference type="AlphaFoldDB" id="A0A2N9GFU6"/>
<organism evidence="1">
    <name type="scientific">Fagus sylvatica</name>
    <name type="common">Beechnut</name>
    <dbReference type="NCBI Taxonomy" id="28930"/>
    <lineage>
        <taxon>Eukaryota</taxon>
        <taxon>Viridiplantae</taxon>
        <taxon>Streptophyta</taxon>
        <taxon>Embryophyta</taxon>
        <taxon>Tracheophyta</taxon>
        <taxon>Spermatophyta</taxon>
        <taxon>Magnoliopsida</taxon>
        <taxon>eudicotyledons</taxon>
        <taxon>Gunneridae</taxon>
        <taxon>Pentapetalae</taxon>
        <taxon>rosids</taxon>
        <taxon>fabids</taxon>
        <taxon>Fagales</taxon>
        <taxon>Fagaceae</taxon>
        <taxon>Fagus</taxon>
    </lineage>
</organism>
<protein>
    <submittedName>
        <fullName evidence="1">Uncharacterized protein</fullName>
    </submittedName>
</protein>
<accession>A0A2N9GFU6</accession>
<dbReference type="EMBL" id="OIVN01001877">
    <property type="protein sequence ID" value="SPC98482.1"/>
    <property type="molecule type" value="Genomic_DNA"/>
</dbReference>
<gene>
    <name evidence="1" type="ORF">FSB_LOCUS26364</name>
</gene>
<evidence type="ECO:0000313" key="1">
    <source>
        <dbReference type="EMBL" id="SPC98482.1"/>
    </source>
</evidence>
<proteinExistence type="predicted"/>
<reference evidence="1" key="1">
    <citation type="submission" date="2018-02" db="EMBL/GenBank/DDBJ databases">
        <authorList>
            <person name="Cohen D.B."/>
            <person name="Kent A.D."/>
        </authorList>
    </citation>
    <scope>NUCLEOTIDE SEQUENCE</scope>
</reference>
<sequence length="88" mass="9925">MLGASSNNRLLSLSRNIVVPAPNEPGKKIEMYSLLLHHCYASNSKMSFDHSRSFIFARSFLISQRQSPIATIAVAMWLGFRLLTEIEL</sequence>